<dbReference type="GO" id="GO:0051209">
    <property type="term" value="P:release of sequestered calcium ion into cytosol"/>
    <property type="evidence" value="ECO:0007669"/>
    <property type="project" value="TreeGrafter"/>
</dbReference>
<keyword evidence="2" id="KW-0378">Hydrolase</keyword>
<dbReference type="Pfam" id="PF00387">
    <property type="entry name" value="PI-PLC-Y"/>
    <property type="match status" value="1"/>
</dbReference>
<name>A0A165R3F8_EXIGL</name>
<dbReference type="SUPFAM" id="SSF51695">
    <property type="entry name" value="PLC-like phosphodiesterases"/>
    <property type="match status" value="1"/>
</dbReference>
<dbReference type="PANTHER" id="PTHR10336">
    <property type="entry name" value="PHOSPHOINOSITIDE-SPECIFIC PHOSPHOLIPASE C FAMILY PROTEIN"/>
    <property type="match status" value="1"/>
</dbReference>
<dbReference type="GO" id="GO:0048015">
    <property type="term" value="P:phosphatidylinositol-mediated signaling"/>
    <property type="evidence" value="ECO:0007669"/>
    <property type="project" value="TreeGrafter"/>
</dbReference>
<dbReference type="Gene3D" id="3.20.20.190">
    <property type="entry name" value="Phosphatidylinositol (PI) phosphodiesterase"/>
    <property type="match status" value="1"/>
</dbReference>
<dbReference type="EMBL" id="KV425882">
    <property type="protein sequence ID" value="KZW04448.1"/>
    <property type="molecule type" value="Genomic_DNA"/>
</dbReference>
<protein>
    <recommendedName>
        <fullName evidence="2">Phosphoinositide phospholipase C</fullName>
        <ecNumber evidence="2">3.1.4.11</ecNumber>
    </recommendedName>
</protein>
<accession>A0A165R3F8</accession>
<dbReference type="InterPro" id="IPR000008">
    <property type="entry name" value="C2_dom"/>
</dbReference>
<gene>
    <name evidence="4" type="ORF">EXIGLDRAFT_758736</name>
</gene>
<proteinExistence type="predicted"/>
<dbReference type="PROSITE" id="PS50008">
    <property type="entry name" value="PIPLC_Y_DOMAIN"/>
    <property type="match status" value="1"/>
</dbReference>
<dbReference type="SUPFAM" id="SSF49562">
    <property type="entry name" value="C2 domain (Calcium/lipid-binding domain, CaLB)"/>
    <property type="match status" value="1"/>
</dbReference>
<dbReference type="PRINTS" id="PR00390">
    <property type="entry name" value="PHPHLIPASEC"/>
</dbReference>
<evidence type="ECO:0000259" key="3">
    <source>
        <dbReference type="PROSITE" id="PS50008"/>
    </source>
</evidence>
<keyword evidence="1" id="KW-0807">Transducer</keyword>
<dbReference type="GO" id="GO:0004435">
    <property type="term" value="F:phosphatidylinositol-4,5-bisphosphate phospholipase C activity"/>
    <property type="evidence" value="ECO:0007669"/>
    <property type="project" value="UniProtKB-EC"/>
</dbReference>
<dbReference type="InterPro" id="IPR000909">
    <property type="entry name" value="PLipase_C_PInositol-sp_X_dom"/>
</dbReference>
<dbReference type="PANTHER" id="PTHR10336:SF169">
    <property type="entry name" value="PHOSPHOINOSITIDE PHOSPHOLIPASE C"/>
    <property type="match status" value="1"/>
</dbReference>
<comment type="catalytic activity">
    <reaction evidence="2">
        <text>a 1,2-diacyl-sn-glycero-3-phospho-(1D-myo-inositol-4,5-bisphosphate) + H2O = 1D-myo-inositol 1,4,5-trisphosphate + a 1,2-diacyl-sn-glycerol + H(+)</text>
        <dbReference type="Rhea" id="RHEA:33179"/>
        <dbReference type="ChEBI" id="CHEBI:15377"/>
        <dbReference type="ChEBI" id="CHEBI:15378"/>
        <dbReference type="ChEBI" id="CHEBI:17815"/>
        <dbReference type="ChEBI" id="CHEBI:58456"/>
        <dbReference type="ChEBI" id="CHEBI:203600"/>
        <dbReference type="EC" id="3.1.4.11"/>
    </reaction>
</comment>
<organism evidence="4 5">
    <name type="scientific">Exidia glandulosa HHB12029</name>
    <dbReference type="NCBI Taxonomy" id="1314781"/>
    <lineage>
        <taxon>Eukaryota</taxon>
        <taxon>Fungi</taxon>
        <taxon>Dikarya</taxon>
        <taxon>Basidiomycota</taxon>
        <taxon>Agaricomycotina</taxon>
        <taxon>Agaricomycetes</taxon>
        <taxon>Auriculariales</taxon>
        <taxon>Exidiaceae</taxon>
        <taxon>Exidia</taxon>
    </lineage>
</organism>
<keyword evidence="2" id="KW-0443">Lipid metabolism</keyword>
<evidence type="ECO:0000313" key="5">
    <source>
        <dbReference type="Proteomes" id="UP000077266"/>
    </source>
</evidence>
<dbReference type="InterPro" id="IPR001192">
    <property type="entry name" value="PI-PLC_fam"/>
</dbReference>
<evidence type="ECO:0000256" key="1">
    <source>
        <dbReference type="ARBA" id="ARBA00023224"/>
    </source>
</evidence>
<keyword evidence="5" id="KW-1185">Reference proteome</keyword>
<dbReference type="EC" id="3.1.4.11" evidence="2"/>
<dbReference type="InterPro" id="IPR001711">
    <property type="entry name" value="PLipase_C_Pinositol-sp_Y"/>
</dbReference>
<reference evidence="4 5" key="1">
    <citation type="journal article" date="2016" name="Mol. Biol. Evol.">
        <title>Comparative Genomics of Early-Diverging Mushroom-Forming Fungi Provides Insights into the Origins of Lignocellulose Decay Capabilities.</title>
        <authorList>
            <person name="Nagy L.G."/>
            <person name="Riley R."/>
            <person name="Tritt A."/>
            <person name="Adam C."/>
            <person name="Daum C."/>
            <person name="Floudas D."/>
            <person name="Sun H."/>
            <person name="Yadav J.S."/>
            <person name="Pangilinan J."/>
            <person name="Larsson K.H."/>
            <person name="Matsuura K."/>
            <person name="Barry K."/>
            <person name="Labutti K."/>
            <person name="Kuo R."/>
            <person name="Ohm R.A."/>
            <person name="Bhattacharya S.S."/>
            <person name="Shirouzu T."/>
            <person name="Yoshinaga Y."/>
            <person name="Martin F.M."/>
            <person name="Grigoriev I.V."/>
            <person name="Hibbett D.S."/>
        </authorList>
    </citation>
    <scope>NUCLEOTIDE SEQUENCE [LARGE SCALE GENOMIC DNA]</scope>
    <source>
        <strain evidence="4 5">HHB12029</strain>
    </source>
</reference>
<dbReference type="SMART" id="SM00148">
    <property type="entry name" value="PLCXc"/>
    <property type="match status" value="1"/>
</dbReference>
<dbReference type="STRING" id="1314781.A0A165R3F8"/>
<dbReference type="SMART" id="SM00149">
    <property type="entry name" value="PLCYc"/>
    <property type="match status" value="1"/>
</dbReference>
<dbReference type="Pfam" id="PF00168">
    <property type="entry name" value="C2"/>
    <property type="match status" value="1"/>
</dbReference>
<evidence type="ECO:0000313" key="4">
    <source>
        <dbReference type="EMBL" id="KZW04448.1"/>
    </source>
</evidence>
<dbReference type="AlphaFoldDB" id="A0A165R3F8"/>
<dbReference type="Proteomes" id="UP000077266">
    <property type="component" value="Unassembled WGS sequence"/>
</dbReference>
<dbReference type="InterPro" id="IPR017946">
    <property type="entry name" value="PLC-like_Pdiesterase_TIM-brl"/>
</dbReference>
<dbReference type="GO" id="GO:0016042">
    <property type="term" value="P:lipid catabolic process"/>
    <property type="evidence" value="ECO:0007669"/>
    <property type="project" value="UniProtKB-KW"/>
</dbReference>
<dbReference type="Pfam" id="PF00388">
    <property type="entry name" value="PI-PLC-X"/>
    <property type="match status" value="1"/>
</dbReference>
<dbReference type="Gene3D" id="2.60.40.150">
    <property type="entry name" value="C2 domain"/>
    <property type="match status" value="1"/>
</dbReference>
<evidence type="ECO:0000256" key="2">
    <source>
        <dbReference type="RuleBase" id="RU361133"/>
    </source>
</evidence>
<dbReference type="InterPro" id="IPR035892">
    <property type="entry name" value="C2_domain_sf"/>
</dbReference>
<sequence>MTSTAEPEAVDFVFGLHHKDLIVSDDTTAFLNEQGVDVEEVKHGRLIYADPEDDSYPIASYFVSTSHNTYLLANQIFGTSSVKSYTAVLADNARCVEMDVWPSPDGFIVTHGHAFTSSIPFGDACLAIGKAVQPDDWPVLVSLECHVDVEEQAKLCWIMRNAWGSKLVDAELEGVEPHTASPRDFRGRILVMVEYYPTDSLAADHDEKGSTSEHSDSEGSQWLAALRRRRADEGKSKTKVKIGPELSALGFYMRSMKPIGDDFLTKPITDAKLNILINIAEPALKALGPAAEAALITHAHTHMRRVYPEGLRVTSTNQDPLACWRNGSQIAAMNWQTFDRGMQLNEAMFAGTKGWVLKPPSLRPADGVHGLFKMQMPHFFSHAEHTLSIDVVGANNLPREGEDNSSEWPLYVHAELVHSAGNQNWKSKSVTVPFSPRANPMWRERLTWTIPSGDELAFVRLVVLREEWGDDSHLGFFAARLSRLNTNNEWRLAKLLDQHGTDTAASLLVRFSYE</sequence>
<keyword evidence="2" id="KW-0442">Lipid degradation</keyword>
<dbReference type="InParanoid" id="A0A165R3F8"/>
<feature type="domain" description="PI-PLC Y-box" evidence="3">
    <location>
        <begin position="246"/>
        <end position="363"/>
    </location>
</feature>
<dbReference type="PROSITE" id="PS50007">
    <property type="entry name" value="PIPLC_X_DOMAIN"/>
    <property type="match status" value="1"/>
</dbReference>
<dbReference type="OrthoDB" id="269822at2759"/>